<dbReference type="Proteomes" id="UP000001631">
    <property type="component" value="Unassembled WGS sequence"/>
</dbReference>
<organism evidence="1 2">
    <name type="scientific">Ajellomyces capsulatus (strain G186AR / H82 / ATCC MYA-2454 / RMSCC 2432)</name>
    <name type="common">Darling's disease fungus</name>
    <name type="synonym">Histoplasma capsulatum</name>
    <dbReference type="NCBI Taxonomy" id="447093"/>
    <lineage>
        <taxon>Eukaryota</taxon>
        <taxon>Fungi</taxon>
        <taxon>Dikarya</taxon>
        <taxon>Ascomycota</taxon>
        <taxon>Pezizomycotina</taxon>
        <taxon>Eurotiomycetes</taxon>
        <taxon>Eurotiomycetidae</taxon>
        <taxon>Onygenales</taxon>
        <taxon>Ajellomycetaceae</taxon>
        <taxon>Histoplasma</taxon>
    </lineage>
</organism>
<proteinExistence type="predicted"/>
<gene>
    <name evidence="1" type="ORF">HCBG_03692</name>
</gene>
<dbReference type="EMBL" id="GG663366">
    <property type="protein sequence ID" value="EEH08403.1"/>
    <property type="molecule type" value="Genomic_DNA"/>
</dbReference>
<reference evidence="1" key="1">
    <citation type="submission" date="2009-02" db="EMBL/GenBank/DDBJ databases">
        <title>The Genome Sequence of Ajellomyces capsulatus strain G186AR.</title>
        <authorList>
            <consortium name="The Broad Institute Genome Sequencing Platform"/>
            <person name="Champion M."/>
            <person name="Cuomo C."/>
            <person name="Ma L.-J."/>
            <person name="Henn M.R."/>
            <person name="Sil A."/>
            <person name="Goldman B."/>
            <person name="Young S.K."/>
            <person name="Kodira C.D."/>
            <person name="Zeng Q."/>
            <person name="Koehrsen M."/>
            <person name="Alvarado L."/>
            <person name="Berlin A."/>
            <person name="Borenstein D."/>
            <person name="Chen Z."/>
            <person name="Engels R."/>
            <person name="Freedman E."/>
            <person name="Gellesch M."/>
            <person name="Goldberg J."/>
            <person name="Griggs A."/>
            <person name="Gujja S."/>
            <person name="Heiman D."/>
            <person name="Hepburn T."/>
            <person name="Howarth C."/>
            <person name="Jen D."/>
            <person name="Larson L."/>
            <person name="Lewis B."/>
            <person name="Mehta T."/>
            <person name="Park D."/>
            <person name="Pearson M."/>
            <person name="Roberts A."/>
            <person name="Saif S."/>
            <person name="Shea T."/>
            <person name="Shenoy N."/>
            <person name="Sisk P."/>
            <person name="Stolte C."/>
            <person name="Sykes S."/>
            <person name="Walk T."/>
            <person name="White J."/>
            <person name="Yandava C."/>
            <person name="Klein B."/>
            <person name="McEwen J.G."/>
            <person name="Puccia R."/>
            <person name="Goldman G.H."/>
            <person name="Felipe M.S."/>
            <person name="Nino-Vega G."/>
            <person name="San-Blas G."/>
            <person name="Taylor J."/>
            <person name="Mendoza L."/>
            <person name="Galagan J."/>
            <person name="Nusbaum C."/>
            <person name="Birren B."/>
        </authorList>
    </citation>
    <scope>NUCLEOTIDE SEQUENCE</scope>
    <source>
        <strain evidence="1">G186AR</strain>
    </source>
</reference>
<accession>C0NKL2</accession>
<dbReference type="AlphaFoldDB" id="C0NKL2"/>
<evidence type="ECO:0000313" key="1">
    <source>
        <dbReference type="EMBL" id="EEH08403.1"/>
    </source>
</evidence>
<dbReference type="InParanoid" id="C0NKL2"/>
<sequence length="139" mass="14860">MSNAPSTPPICYHQAGPGEVVDGSAVIPRHSPSKDDACGTKVYGVLLVCMDAARHVPAGSISDPGRKTDITSVCRLVHSISRVQHTTPCGLIMDGDGRSVLKDQYANTNGAGIRKVTQRYDTIRYDTRGTNANKSFNES</sequence>
<dbReference type="GeneID" id="69036708"/>
<evidence type="ECO:0000313" key="2">
    <source>
        <dbReference type="Proteomes" id="UP000001631"/>
    </source>
</evidence>
<protein>
    <submittedName>
        <fullName evidence="1">Uncharacterized protein</fullName>
    </submittedName>
</protein>
<dbReference type="HOGENOM" id="CLU_1844534_0_0_1"/>
<dbReference type="RefSeq" id="XP_045288884.1">
    <property type="nucleotide sequence ID" value="XM_045430741.1"/>
</dbReference>
<name>C0NKL2_AJECG</name>
<keyword evidence="2" id="KW-1185">Reference proteome</keyword>